<comment type="similarity">
    <text evidence="1">Belongs to the ROK (NagC/XylR) family.</text>
</comment>
<dbReference type="AlphaFoldDB" id="A0A1D7QES6"/>
<dbReference type="Proteomes" id="UP000094313">
    <property type="component" value="Chromosome"/>
</dbReference>
<dbReference type="InterPro" id="IPR000600">
    <property type="entry name" value="ROK"/>
</dbReference>
<dbReference type="InterPro" id="IPR036390">
    <property type="entry name" value="WH_DNA-bd_sf"/>
</dbReference>
<keyword evidence="2" id="KW-0418">Kinase</keyword>
<dbReference type="InterPro" id="IPR043129">
    <property type="entry name" value="ATPase_NBD"/>
</dbReference>
<dbReference type="InterPro" id="IPR036388">
    <property type="entry name" value="WH-like_DNA-bd_sf"/>
</dbReference>
<keyword evidence="2" id="KW-0808">Transferase</keyword>
<dbReference type="GO" id="GO:0016301">
    <property type="term" value="F:kinase activity"/>
    <property type="evidence" value="ECO:0007669"/>
    <property type="project" value="UniProtKB-KW"/>
</dbReference>
<evidence type="ECO:0000313" key="2">
    <source>
        <dbReference type="EMBL" id="AOM77206.1"/>
    </source>
</evidence>
<evidence type="ECO:0000313" key="3">
    <source>
        <dbReference type="Proteomes" id="UP000094313"/>
    </source>
</evidence>
<dbReference type="SUPFAM" id="SSF46785">
    <property type="entry name" value="Winged helix' DNA-binding domain"/>
    <property type="match status" value="1"/>
</dbReference>
<dbReference type="Gene3D" id="1.10.10.10">
    <property type="entry name" value="Winged helix-like DNA-binding domain superfamily/Winged helix DNA-binding domain"/>
    <property type="match status" value="1"/>
</dbReference>
<dbReference type="Gene3D" id="3.30.420.40">
    <property type="match status" value="2"/>
</dbReference>
<organism evidence="2 3">
    <name type="scientific">Pedobacter steynii</name>
    <dbReference type="NCBI Taxonomy" id="430522"/>
    <lineage>
        <taxon>Bacteria</taxon>
        <taxon>Pseudomonadati</taxon>
        <taxon>Bacteroidota</taxon>
        <taxon>Sphingobacteriia</taxon>
        <taxon>Sphingobacteriales</taxon>
        <taxon>Sphingobacteriaceae</taxon>
        <taxon>Pedobacter</taxon>
    </lineage>
</organism>
<dbReference type="OrthoDB" id="9810372at2"/>
<dbReference type="SUPFAM" id="SSF53067">
    <property type="entry name" value="Actin-like ATPase domain"/>
    <property type="match status" value="1"/>
</dbReference>
<dbReference type="PANTHER" id="PTHR18964:SF149">
    <property type="entry name" value="BIFUNCTIONAL UDP-N-ACETYLGLUCOSAMINE 2-EPIMERASE_N-ACETYLMANNOSAMINE KINASE"/>
    <property type="match status" value="1"/>
</dbReference>
<reference evidence="2 3" key="1">
    <citation type="submission" date="2016-08" db="EMBL/GenBank/DDBJ databases">
        <authorList>
            <person name="Seilhamer J.J."/>
        </authorList>
    </citation>
    <scope>NUCLEOTIDE SEQUENCE [LARGE SCALE GENOMIC DNA]</scope>
    <source>
        <strain evidence="2 3">DX4</strain>
    </source>
</reference>
<evidence type="ECO:0000256" key="1">
    <source>
        <dbReference type="ARBA" id="ARBA00006479"/>
    </source>
</evidence>
<accession>A0A1D7QES6</accession>
<dbReference type="Pfam" id="PF00480">
    <property type="entry name" value="ROK"/>
    <property type="match status" value="1"/>
</dbReference>
<dbReference type="PANTHER" id="PTHR18964">
    <property type="entry name" value="ROK (REPRESSOR, ORF, KINASE) FAMILY"/>
    <property type="match status" value="1"/>
</dbReference>
<protein>
    <submittedName>
        <fullName evidence="2">Sugar kinase</fullName>
    </submittedName>
</protein>
<sequence>MTKPKPLTASIKKYHQLRTDVIKHLYYSKALTLTELSHRTHKSLPLITSVVNDLVEDGYVLEHGLAPSTGGRRALTFLLNKQKQRYIVAVAMDQLVTQVVIYDLLNQVQAKPEILKLTLKDDPEVTKTLINFLKTYISGSGISTGQILGVGMGMPGFVNAEQGVNHTFFTITGDGNLTKYLSKELGLPVFIDNDSSIIALAELKFGAGKELKDVMVVNIGWGIGLGMVINGSLFRGHSGYAGEFSHIPLSQSNKLCSCGKRGCLEVDTSLLVLVERAKSQIAEGVSSSLERLFEENNKLPGDHFLEAAKAGDPLAVSILADAAFLIGKGLATLIHIINPKLIVLSGRGATAGKILMAPIQQAIHEFCIPRLAEHTDIKVSELANESGLLGAATLVVENCNFN</sequence>
<proteinExistence type="inferred from homology"/>
<dbReference type="KEGG" id="psty:BFS30_08570"/>
<dbReference type="EMBL" id="CP017141">
    <property type="protein sequence ID" value="AOM77206.1"/>
    <property type="molecule type" value="Genomic_DNA"/>
</dbReference>
<keyword evidence="3" id="KW-1185">Reference proteome</keyword>
<name>A0A1D7QES6_9SPHI</name>
<gene>
    <name evidence="2" type="ORF">BFS30_08570</name>
</gene>